<dbReference type="EMBL" id="MT144735">
    <property type="protein sequence ID" value="QJH98465.1"/>
    <property type="molecule type" value="Genomic_DNA"/>
</dbReference>
<gene>
    <name evidence="3" type="ORF">MM415A00187_0020</name>
    <name evidence="2" type="ORF">MM415B00313_0020</name>
    <name evidence="1" type="ORF">TM448A00409_0020</name>
    <name evidence="4" type="ORF">TM448B01327_0005</name>
</gene>
<accession>A0A6H1ZFQ4</accession>
<evidence type="ECO:0000313" key="4">
    <source>
        <dbReference type="EMBL" id="QJH98465.1"/>
    </source>
</evidence>
<protein>
    <recommendedName>
        <fullName evidence="5">Tail protein</fullName>
    </recommendedName>
</protein>
<dbReference type="AlphaFoldDB" id="A0A6H1ZFQ4"/>
<name>A0A6H1ZFQ4_9ZZZZ</name>
<evidence type="ECO:0000313" key="2">
    <source>
        <dbReference type="EMBL" id="QJA66972.1"/>
    </source>
</evidence>
<reference evidence="1" key="1">
    <citation type="submission" date="2020-03" db="EMBL/GenBank/DDBJ databases">
        <title>The deep terrestrial virosphere.</title>
        <authorList>
            <person name="Holmfeldt K."/>
            <person name="Nilsson E."/>
            <person name="Simone D."/>
            <person name="Lopez-Fernandez M."/>
            <person name="Wu X."/>
            <person name="de Brujin I."/>
            <person name="Lundin D."/>
            <person name="Andersson A."/>
            <person name="Bertilsson S."/>
            <person name="Dopson M."/>
        </authorList>
    </citation>
    <scope>NUCLEOTIDE SEQUENCE</scope>
    <source>
        <strain evidence="3">MM415A00187</strain>
        <strain evidence="2">MM415B00313</strain>
        <strain evidence="1">TM448A00409</strain>
        <strain evidence="4">TM448B01327</strain>
    </source>
</reference>
<organism evidence="1">
    <name type="scientific">viral metagenome</name>
    <dbReference type="NCBI Taxonomy" id="1070528"/>
    <lineage>
        <taxon>unclassified sequences</taxon>
        <taxon>metagenomes</taxon>
        <taxon>organismal metagenomes</taxon>
    </lineage>
</organism>
<proteinExistence type="predicted"/>
<evidence type="ECO:0008006" key="5">
    <source>
        <dbReference type="Google" id="ProtNLM"/>
    </source>
</evidence>
<dbReference type="EMBL" id="MT141564">
    <property type="protein sequence ID" value="QJA66972.1"/>
    <property type="molecule type" value="Genomic_DNA"/>
</dbReference>
<dbReference type="EMBL" id="MT144009">
    <property type="protein sequence ID" value="QJA46384.1"/>
    <property type="molecule type" value="Genomic_DNA"/>
</dbReference>
<evidence type="ECO:0000313" key="1">
    <source>
        <dbReference type="EMBL" id="QJA46384.1"/>
    </source>
</evidence>
<evidence type="ECO:0000313" key="3">
    <source>
        <dbReference type="EMBL" id="QJA84485.1"/>
    </source>
</evidence>
<sequence>MTLEPNIRIGGVPIVEQSFTWRLTPGANPFITSVIIPKGAINDKLKTLENPTDITIEVWGGLGVQPEKQEFTIKDVYLIQPKEKNAINATWQIADKRFAWRGEKIFCSYNKTREKNDIIRAISGVPETDPYIIRQITDRYKSGKYLAWSVKEDGSPYSMLEILQRELDKFGVTIDPADIGEISSYTVENVQLEGADVYQGLNDLLQKSRLSMSVTLDGNIEVYSVDFFDKVDEDLLNFLKDIPRTGPNLLYRQEMYRTRPSTVTVHFEKKIETKLVATSSENLEIPGREPIQLTPKPPAYTRENIEERRAIGCENVIQVPYPYTDSNEKIWNLGEYVPMWKYLKDMNILESEVRNYYFTDYLAYVLAARYAKGAAVNPERLQLAFHIVSAIKYHYRQTYQIDPYYMDRIKSWDARRVAVLDNYSRFSPPSPLWADYLIAPNIRIPMMAKKLALWSNVRYIPWYVDIQDPNREKPTLGSIRITNHPLGIFRIHYPSDFTRNIKQIVPGAVEYGSLPGAAPVGGIMTQLNQMRLAENHVMETLVSIIWHTDSSDNFDSRGKALPVFEQIVANKYASIYLDYSSLGGKGSEIEYLSKLDYARYQFPITRGSEQVQNPTPDNIGNLEDMAQAEGAKIINHYRDRVSGTAVYAGAVTGILKMMGNILSITYNFSPGRGLETTLSIAEFTPKPTLEQTLEQDTLNYLQRQVTRSGNQNNLGASI</sequence>
<dbReference type="EMBL" id="MT142530">
    <property type="protein sequence ID" value="QJA84485.1"/>
    <property type="molecule type" value="Genomic_DNA"/>
</dbReference>